<reference evidence="4 5" key="1">
    <citation type="submission" date="2019-08" db="EMBL/GenBank/DDBJ databases">
        <title>In-depth cultivation of the pig gut microbiome towards novel bacterial diversity and tailored functional studies.</title>
        <authorList>
            <person name="Wylensek D."/>
            <person name="Hitch T.C.A."/>
            <person name="Clavel T."/>
        </authorList>
    </citation>
    <scope>NUCLEOTIDE SEQUENCE [LARGE SCALE GENOMIC DNA]</scope>
    <source>
        <strain evidence="4 5">NM-380-WT-3C1</strain>
    </source>
</reference>
<dbReference type="InterPro" id="IPR057666">
    <property type="entry name" value="DrpA_SLOG"/>
</dbReference>
<dbReference type="PANTHER" id="PTHR43022:SF1">
    <property type="entry name" value="PROTEIN SMF"/>
    <property type="match status" value="1"/>
</dbReference>
<dbReference type="EMBL" id="VUNN01000023">
    <property type="protein sequence ID" value="MSU07038.1"/>
    <property type="molecule type" value="Genomic_DNA"/>
</dbReference>
<dbReference type="Pfam" id="PF02481">
    <property type="entry name" value="DNA_processg_A"/>
    <property type="match status" value="1"/>
</dbReference>
<dbReference type="AlphaFoldDB" id="A0A7X2PEP5"/>
<comment type="caution">
    <text evidence="4">The sequence shown here is derived from an EMBL/GenBank/DDBJ whole genome shotgun (WGS) entry which is preliminary data.</text>
</comment>
<feature type="region of interest" description="Disordered" evidence="2">
    <location>
        <begin position="289"/>
        <end position="309"/>
    </location>
</feature>
<evidence type="ECO:0000256" key="1">
    <source>
        <dbReference type="ARBA" id="ARBA00006525"/>
    </source>
</evidence>
<evidence type="ECO:0000313" key="5">
    <source>
        <dbReference type="Proteomes" id="UP000460549"/>
    </source>
</evidence>
<gene>
    <name evidence="4" type="ORF">FYJ80_09700</name>
</gene>
<protein>
    <recommendedName>
        <fullName evidence="3">Smf/DprA SLOG domain-containing protein</fullName>
    </recommendedName>
</protein>
<evidence type="ECO:0000313" key="4">
    <source>
        <dbReference type="EMBL" id="MSU07038.1"/>
    </source>
</evidence>
<dbReference type="Gene3D" id="3.40.50.450">
    <property type="match status" value="1"/>
</dbReference>
<keyword evidence="5" id="KW-1185">Reference proteome</keyword>
<name>A0A7X2PEP5_9SPIO</name>
<dbReference type="Proteomes" id="UP000460549">
    <property type="component" value="Unassembled WGS sequence"/>
</dbReference>
<proteinExistence type="inferred from homology"/>
<evidence type="ECO:0000259" key="3">
    <source>
        <dbReference type="Pfam" id="PF02481"/>
    </source>
</evidence>
<organism evidence="4 5">
    <name type="scientific">Bullifex porci</name>
    <dbReference type="NCBI Taxonomy" id="2606638"/>
    <lineage>
        <taxon>Bacteria</taxon>
        <taxon>Pseudomonadati</taxon>
        <taxon>Spirochaetota</taxon>
        <taxon>Spirochaetia</taxon>
        <taxon>Spirochaetales</taxon>
        <taxon>Spirochaetaceae</taxon>
        <taxon>Bullifex</taxon>
    </lineage>
</organism>
<dbReference type="InterPro" id="IPR003488">
    <property type="entry name" value="DprA"/>
</dbReference>
<dbReference type="PANTHER" id="PTHR43022">
    <property type="entry name" value="PROTEIN SMF"/>
    <property type="match status" value="1"/>
</dbReference>
<dbReference type="SUPFAM" id="SSF102405">
    <property type="entry name" value="MCP/YpsA-like"/>
    <property type="match status" value="1"/>
</dbReference>
<dbReference type="GO" id="GO:0009294">
    <property type="term" value="P:DNA-mediated transformation"/>
    <property type="evidence" value="ECO:0007669"/>
    <property type="project" value="InterPro"/>
</dbReference>
<dbReference type="RefSeq" id="WP_154426405.1">
    <property type="nucleotide sequence ID" value="NZ_JAQYGB010000043.1"/>
</dbReference>
<comment type="similarity">
    <text evidence="1">Belongs to the DprA/Smf family.</text>
</comment>
<evidence type="ECO:0000256" key="2">
    <source>
        <dbReference type="SAM" id="MobiDB-lite"/>
    </source>
</evidence>
<sequence length="309" mass="34854">MRRNENEALLYETLYALSKKDENKAFLMYNMVALKADITRTLPEIMSQLIEVTGFDSYLISETYYRIRNSFSSYRFDFSIISETDPLWPKALINSDVHFLYLVGNKDLLSTNKVALRGLRVPSDDGKNNAVNAVHELLNAGATLVTTLDVGLDHFSASYALSNGVPTILVLSSPLHVAVPESGKELMVKIANSNGLLVTQFAPSAKTEKWYAVLRNRLLSSIADHFVLIEEKDGGPLFAQAESFIEQKGKVIVYESFISNPIYTYAQRLSQNPKITQLKRKGDLKRAILPPKKREKKKKDEDQLELFDL</sequence>
<feature type="domain" description="Smf/DprA SLOG" evidence="3">
    <location>
        <begin position="80"/>
        <end position="263"/>
    </location>
</feature>
<accession>A0A7X2PEP5</accession>